<dbReference type="InterPro" id="IPR045621">
    <property type="entry name" value="BPD_transp_1_N"/>
</dbReference>
<dbReference type="Gene3D" id="1.10.3720.10">
    <property type="entry name" value="MetI-like"/>
    <property type="match status" value="1"/>
</dbReference>
<feature type="domain" description="ABC transmembrane type-1" evidence="8">
    <location>
        <begin position="100"/>
        <end position="305"/>
    </location>
</feature>
<reference evidence="9" key="1">
    <citation type="submission" date="2022-06" db="EMBL/GenBank/DDBJ databases">
        <authorList>
            <person name="Ping M."/>
        </authorList>
    </citation>
    <scope>NUCLEOTIDE SEQUENCE</scope>
    <source>
        <strain evidence="9">JCM11759T</strain>
    </source>
</reference>
<comment type="similarity">
    <text evidence="7">Belongs to the binding-protein-dependent transport system permease family.</text>
</comment>
<evidence type="ECO:0000256" key="3">
    <source>
        <dbReference type="ARBA" id="ARBA00022475"/>
    </source>
</evidence>
<dbReference type="Pfam" id="PF19300">
    <property type="entry name" value="BPD_transp_1_N"/>
    <property type="match status" value="1"/>
</dbReference>
<dbReference type="Proteomes" id="UP001055940">
    <property type="component" value="Chromosome"/>
</dbReference>
<evidence type="ECO:0000256" key="5">
    <source>
        <dbReference type="ARBA" id="ARBA00022989"/>
    </source>
</evidence>
<name>A0ABY5DD98_9ACTN</name>
<dbReference type="InterPro" id="IPR000515">
    <property type="entry name" value="MetI-like"/>
</dbReference>
<feature type="transmembrane region" description="Helical" evidence="7">
    <location>
        <begin position="12"/>
        <end position="32"/>
    </location>
</feature>
<evidence type="ECO:0000259" key="8">
    <source>
        <dbReference type="PROSITE" id="PS50928"/>
    </source>
</evidence>
<keyword evidence="6 7" id="KW-0472">Membrane</keyword>
<evidence type="ECO:0000256" key="7">
    <source>
        <dbReference type="RuleBase" id="RU363032"/>
    </source>
</evidence>
<keyword evidence="3" id="KW-1003">Cell membrane</keyword>
<dbReference type="InterPro" id="IPR035906">
    <property type="entry name" value="MetI-like_sf"/>
</dbReference>
<feature type="transmembrane region" description="Helical" evidence="7">
    <location>
        <begin position="104"/>
        <end position="127"/>
    </location>
</feature>
<keyword evidence="4 7" id="KW-0812">Transmembrane</keyword>
<feature type="transmembrane region" description="Helical" evidence="7">
    <location>
        <begin position="139"/>
        <end position="166"/>
    </location>
</feature>
<dbReference type="PANTHER" id="PTHR43163:SF3">
    <property type="entry name" value="PEPTIDE ABC TRANSPORTER PERMEASE PROTEIN"/>
    <property type="match status" value="1"/>
</dbReference>
<dbReference type="PROSITE" id="PS50928">
    <property type="entry name" value="ABC_TM1"/>
    <property type="match status" value="1"/>
</dbReference>
<sequence>MSARRTGISVARRLPGIVLLLLAVSAALFWSVEVLPGDPASQALGAQADPERVAALRERLGLDRPVGVRYLDWLSGVLTGDLGESAVTGLPVAPLVADRAARSLVLGASALLVVVLVAVPAGVAAGARPGALRDRAASLGALLVLSVPEFVLAALLVSVLAHGLGWFPPVSLVGDGFGALTEPDKLVLPTLTLAAVAGAFVLRLTRAAVAEAAGAPHVEAARLAGVPEHRVLARHLLPSVRGPVAQAVALAVPYTVGGALVVEAAFGYPGLGALTAEAIGRRDAAVVSGAGIVLAGAAALGFLVAELAGAASPDRTPQRTGALR</sequence>
<proteinExistence type="inferred from homology"/>
<feature type="transmembrane region" description="Helical" evidence="7">
    <location>
        <begin position="284"/>
        <end position="305"/>
    </location>
</feature>
<gene>
    <name evidence="9" type="ORF">NE857_12285</name>
</gene>
<accession>A0ABY5DD98</accession>
<protein>
    <submittedName>
        <fullName evidence="9">ABC transporter permease</fullName>
    </submittedName>
</protein>
<dbReference type="PANTHER" id="PTHR43163">
    <property type="entry name" value="DIPEPTIDE TRANSPORT SYSTEM PERMEASE PROTEIN DPPB-RELATED"/>
    <property type="match status" value="1"/>
</dbReference>
<evidence type="ECO:0000256" key="6">
    <source>
        <dbReference type="ARBA" id="ARBA00023136"/>
    </source>
</evidence>
<keyword evidence="2 7" id="KW-0813">Transport</keyword>
<dbReference type="EMBL" id="CP099837">
    <property type="protein sequence ID" value="USY22309.1"/>
    <property type="molecule type" value="Genomic_DNA"/>
</dbReference>
<evidence type="ECO:0000256" key="2">
    <source>
        <dbReference type="ARBA" id="ARBA00022448"/>
    </source>
</evidence>
<evidence type="ECO:0000256" key="4">
    <source>
        <dbReference type="ARBA" id="ARBA00022692"/>
    </source>
</evidence>
<keyword evidence="5 7" id="KW-1133">Transmembrane helix</keyword>
<dbReference type="Pfam" id="PF00528">
    <property type="entry name" value="BPD_transp_1"/>
    <property type="match status" value="1"/>
</dbReference>
<feature type="transmembrane region" description="Helical" evidence="7">
    <location>
        <begin position="186"/>
        <end position="204"/>
    </location>
</feature>
<evidence type="ECO:0000256" key="1">
    <source>
        <dbReference type="ARBA" id="ARBA00004651"/>
    </source>
</evidence>
<keyword evidence="10" id="KW-1185">Reference proteome</keyword>
<comment type="subcellular location">
    <subcellularLocation>
        <location evidence="1 7">Cell membrane</location>
        <topology evidence="1 7">Multi-pass membrane protein</topology>
    </subcellularLocation>
</comment>
<dbReference type="CDD" id="cd06261">
    <property type="entry name" value="TM_PBP2"/>
    <property type="match status" value="1"/>
</dbReference>
<dbReference type="SUPFAM" id="SSF161098">
    <property type="entry name" value="MetI-like"/>
    <property type="match status" value="1"/>
</dbReference>
<evidence type="ECO:0000313" key="9">
    <source>
        <dbReference type="EMBL" id="USY22309.1"/>
    </source>
</evidence>
<dbReference type="RefSeq" id="WP_254421094.1">
    <property type="nucleotide sequence ID" value="NZ_BAAAJB010000046.1"/>
</dbReference>
<evidence type="ECO:0000313" key="10">
    <source>
        <dbReference type="Proteomes" id="UP001055940"/>
    </source>
</evidence>
<organism evidence="9 10">
    <name type="scientific">Nocardiopsis exhalans</name>
    <dbReference type="NCBI Taxonomy" id="163604"/>
    <lineage>
        <taxon>Bacteria</taxon>
        <taxon>Bacillati</taxon>
        <taxon>Actinomycetota</taxon>
        <taxon>Actinomycetes</taxon>
        <taxon>Streptosporangiales</taxon>
        <taxon>Nocardiopsidaceae</taxon>
        <taxon>Nocardiopsis</taxon>
    </lineage>
</organism>